<name>M3JYJ6_CANMX</name>
<reference evidence="2 3" key="1">
    <citation type="submission" date="2013-02" db="EMBL/GenBank/DDBJ databases">
        <title>Genome sequence of Candida maltosa Xu316, a potential industrial strain for xylitol and ethanol production.</title>
        <authorList>
            <person name="Yu J."/>
            <person name="Wang Q."/>
            <person name="Geng X."/>
            <person name="Bao W."/>
            <person name="He P."/>
            <person name="Cai J."/>
        </authorList>
    </citation>
    <scope>NUCLEOTIDE SEQUENCE [LARGE SCALE GENOMIC DNA]</scope>
    <source>
        <strain evidence="3">Xu316</strain>
    </source>
</reference>
<evidence type="ECO:0000313" key="3">
    <source>
        <dbReference type="Proteomes" id="UP000011777"/>
    </source>
</evidence>
<protein>
    <submittedName>
        <fullName evidence="2">Uncharacterized protein</fullName>
    </submittedName>
</protein>
<dbReference type="eggNOG" id="ENOG502RQD6">
    <property type="taxonomic scope" value="Eukaryota"/>
</dbReference>
<dbReference type="Proteomes" id="UP000011777">
    <property type="component" value="Unassembled WGS sequence"/>
</dbReference>
<dbReference type="OrthoDB" id="4019373at2759"/>
<dbReference type="EMBL" id="AOGT01001282">
    <property type="protein sequence ID" value="EMG48050.1"/>
    <property type="molecule type" value="Genomic_DNA"/>
</dbReference>
<keyword evidence="3" id="KW-1185">Reference proteome</keyword>
<feature type="region of interest" description="Disordered" evidence="1">
    <location>
        <begin position="1"/>
        <end position="20"/>
    </location>
</feature>
<dbReference type="HOGENOM" id="CLU_131604_0_0_1"/>
<feature type="region of interest" description="Disordered" evidence="1">
    <location>
        <begin position="51"/>
        <end position="77"/>
    </location>
</feature>
<feature type="compositionally biased region" description="Polar residues" evidence="1">
    <location>
        <begin position="66"/>
        <end position="77"/>
    </location>
</feature>
<organism evidence="2 3">
    <name type="scientific">Candida maltosa (strain Xu316)</name>
    <name type="common">Yeast</name>
    <dbReference type="NCBI Taxonomy" id="1245528"/>
    <lineage>
        <taxon>Eukaryota</taxon>
        <taxon>Fungi</taxon>
        <taxon>Dikarya</taxon>
        <taxon>Ascomycota</taxon>
        <taxon>Saccharomycotina</taxon>
        <taxon>Pichiomycetes</taxon>
        <taxon>Debaryomycetaceae</taxon>
        <taxon>Candida/Lodderomyces clade</taxon>
        <taxon>Candida</taxon>
    </lineage>
</organism>
<gene>
    <name evidence="2" type="ORF">G210_1456</name>
</gene>
<dbReference type="AlphaFoldDB" id="M3JYJ6"/>
<evidence type="ECO:0000313" key="2">
    <source>
        <dbReference type="EMBL" id="EMG48050.1"/>
    </source>
</evidence>
<evidence type="ECO:0000256" key="1">
    <source>
        <dbReference type="SAM" id="MobiDB-lite"/>
    </source>
</evidence>
<comment type="caution">
    <text evidence="2">The sequence shown here is derived from an EMBL/GenBank/DDBJ whole genome shotgun (WGS) entry which is preliminary data.</text>
</comment>
<sequence length="162" mass="18463">MKRQFVSSDHSSVSCSAKSSKRLKLESEIFSTSIQDIENLFAKEITPITTTTTTTTTTSPPPPQPVNNHPSNPESSQYLNNLIPSTNFNYDCINMSFLEERVLAVPTSKRVRFPVHNNNNNNYIRNNTNSMYLDLDEDCGLQNYRSTIQNDLLMIDQLILRQ</sequence>
<accession>M3JYJ6</accession>
<proteinExistence type="predicted"/>
<dbReference type="OMA" id="YDCINMS"/>
<feature type="compositionally biased region" description="Low complexity" evidence="1">
    <location>
        <begin position="7"/>
        <end position="18"/>
    </location>
</feature>